<dbReference type="Gene3D" id="3.90.1150.10">
    <property type="entry name" value="Aspartate Aminotransferase, domain 1"/>
    <property type="match status" value="1"/>
</dbReference>
<dbReference type="PROSITE" id="PS00868">
    <property type="entry name" value="CYS_MET_METAB_PP"/>
    <property type="match status" value="1"/>
</dbReference>
<keyword evidence="5" id="KW-0456">Lyase</keyword>
<comment type="cofactor">
    <cofactor evidence="1 4">
        <name>pyridoxal 5'-phosphate</name>
        <dbReference type="ChEBI" id="CHEBI:597326"/>
    </cofactor>
</comment>
<dbReference type="InterPro" id="IPR015424">
    <property type="entry name" value="PyrdxlP-dep_Trfase"/>
</dbReference>
<dbReference type="AlphaFoldDB" id="A0A2G1VQU1"/>
<evidence type="ECO:0000313" key="6">
    <source>
        <dbReference type="Proteomes" id="UP000229433"/>
    </source>
</evidence>
<dbReference type="Proteomes" id="UP000229433">
    <property type="component" value="Unassembled WGS sequence"/>
</dbReference>
<dbReference type="InterPro" id="IPR000277">
    <property type="entry name" value="Cys/Met-Metab_PyrdxlP-dep_enz"/>
</dbReference>
<dbReference type="InterPro" id="IPR015421">
    <property type="entry name" value="PyrdxlP-dep_Trfase_major"/>
</dbReference>
<keyword evidence="6" id="KW-1185">Reference proteome</keyword>
<comment type="caution">
    <text evidence="5">The sequence shown here is derived from an EMBL/GenBank/DDBJ whole genome shotgun (WGS) entry which is preliminary data.</text>
</comment>
<dbReference type="InterPro" id="IPR054542">
    <property type="entry name" value="Cys_met_metab_PP"/>
</dbReference>
<comment type="similarity">
    <text evidence="4">Belongs to the trans-sulfuration enzymes family.</text>
</comment>
<reference evidence="5 6" key="1">
    <citation type="submission" date="2017-08" db="EMBL/GenBank/DDBJ databases">
        <title>The whole genome shortgun sequences of strain Leeuwenhoekiella nanhaiensis G18 from the South China Sea.</title>
        <authorList>
            <person name="Liu Q."/>
        </authorList>
    </citation>
    <scope>NUCLEOTIDE SEQUENCE [LARGE SCALE GENOMIC DNA]</scope>
    <source>
        <strain evidence="5 6">G18</strain>
    </source>
</reference>
<dbReference type="GO" id="GO:0009086">
    <property type="term" value="P:methionine biosynthetic process"/>
    <property type="evidence" value="ECO:0007669"/>
    <property type="project" value="UniProtKB-ARBA"/>
</dbReference>
<dbReference type="Gene3D" id="3.40.640.10">
    <property type="entry name" value="Type I PLP-dependent aspartate aminotransferase-like (Major domain)"/>
    <property type="match status" value="1"/>
</dbReference>
<dbReference type="OrthoDB" id="9803729at2"/>
<dbReference type="Pfam" id="PF01053">
    <property type="entry name" value="Cys_Met_Meta_PP"/>
    <property type="match status" value="1"/>
</dbReference>
<dbReference type="EMBL" id="NQXA01000008">
    <property type="protein sequence ID" value="PHQ29125.1"/>
    <property type="molecule type" value="Genomic_DNA"/>
</dbReference>
<name>A0A2G1VQU1_9FLAO</name>
<evidence type="ECO:0000256" key="4">
    <source>
        <dbReference type="RuleBase" id="RU362118"/>
    </source>
</evidence>
<keyword evidence="2 3" id="KW-0663">Pyridoxal phosphate</keyword>
<dbReference type="GO" id="GO:0016846">
    <property type="term" value="F:carbon-sulfur lyase activity"/>
    <property type="evidence" value="ECO:0007669"/>
    <property type="project" value="TreeGrafter"/>
</dbReference>
<dbReference type="CDD" id="cd00614">
    <property type="entry name" value="CGS_like"/>
    <property type="match status" value="1"/>
</dbReference>
<dbReference type="FunFam" id="3.90.1150.10:FF:000033">
    <property type="entry name" value="Cystathionine gamma-synthase"/>
    <property type="match status" value="1"/>
</dbReference>
<dbReference type="PIRSF" id="PIRSF001434">
    <property type="entry name" value="CGS"/>
    <property type="match status" value="1"/>
</dbReference>
<dbReference type="GO" id="GO:0030170">
    <property type="term" value="F:pyridoxal phosphate binding"/>
    <property type="evidence" value="ECO:0007669"/>
    <property type="project" value="InterPro"/>
</dbReference>
<proteinExistence type="inferred from homology"/>
<accession>A0A2G1VQU1</accession>
<evidence type="ECO:0000256" key="3">
    <source>
        <dbReference type="PIRSR" id="PIRSR001434-2"/>
    </source>
</evidence>
<dbReference type="SUPFAM" id="SSF53383">
    <property type="entry name" value="PLP-dependent transferases"/>
    <property type="match status" value="1"/>
</dbReference>
<dbReference type="GO" id="GO:0019346">
    <property type="term" value="P:transsulfuration"/>
    <property type="evidence" value="ECO:0007669"/>
    <property type="project" value="InterPro"/>
</dbReference>
<evidence type="ECO:0000313" key="5">
    <source>
        <dbReference type="EMBL" id="PHQ29125.1"/>
    </source>
</evidence>
<protein>
    <submittedName>
        <fullName evidence="5">Cystathionine beta-lyase</fullName>
    </submittedName>
</protein>
<gene>
    <name evidence="5" type="ORF">CJ305_10965</name>
</gene>
<dbReference type="GO" id="GO:0005737">
    <property type="term" value="C:cytoplasm"/>
    <property type="evidence" value="ECO:0007669"/>
    <property type="project" value="TreeGrafter"/>
</dbReference>
<evidence type="ECO:0000256" key="1">
    <source>
        <dbReference type="ARBA" id="ARBA00001933"/>
    </source>
</evidence>
<sequence>MNHSKFGKNTICTHVGEVKDQQFKGAISPLYMSTSYAYEDVEVKRYPRYFNTPNQEMLAKKIAALEGTEAGMIFGSGMAAVSTALLAFLNAGDHIVLQKTLYGGTFNLVEEEFSKMGIEYSFTEGLERADFEKALKPNTKVLYIETPSNPLMTVTDMQMIADLAKENGIITMIDNTFASPVNQNPAEFGIDIIIHSATKYMGGHSDILAGAVAASNAHMEQIWHKAKNLGGSLSDFSVWMLERSLKTLVLRVKQQNKNAKKLAKWLEQNGHVKAVYYPGLKSHPDYALAKKQMGGFGGMLSFELADELDAKAFLKELKLIKPSMSLAGVESTILSPTQTSHALLSAEERAHQGINDGLLRFSVGIEDRKDLIADLEQALEKVVKDSLNFSL</sequence>
<evidence type="ECO:0000256" key="2">
    <source>
        <dbReference type="ARBA" id="ARBA00022898"/>
    </source>
</evidence>
<dbReference type="PANTHER" id="PTHR11808">
    <property type="entry name" value="TRANS-SULFURATION ENZYME FAMILY MEMBER"/>
    <property type="match status" value="1"/>
</dbReference>
<dbReference type="RefSeq" id="WP_099646327.1">
    <property type="nucleotide sequence ID" value="NZ_KZ319291.1"/>
</dbReference>
<dbReference type="FunFam" id="3.40.640.10:FF:000046">
    <property type="entry name" value="Cystathionine gamma-lyase"/>
    <property type="match status" value="1"/>
</dbReference>
<organism evidence="5 6">
    <name type="scientific">Leeuwenhoekiella nanhaiensis</name>
    <dbReference type="NCBI Taxonomy" id="1655491"/>
    <lineage>
        <taxon>Bacteria</taxon>
        <taxon>Pseudomonadati</taxon>
        <taxon>Bacteroidota</taxon>
        <taxon>Flavobacteriia</taxon>
        <taxon>Flavobacteriales</taxon>
        <taxon>Flavobacteriaceae</taxon>
        <taxon>Leeuwenhoekiella</taxon>
    </lineage>
</organism>
<feature type="modified residue" description="N6-(pyridoxal phosphate)lysine" evidence="3">
    <location>
        <position position="199"/>
    </location>
</feature>
<dbReference type="InterPro" id="IPR015422">
    <property type="entry name" value="PyrdxlP-dep_Trfase_small"/>
</dbReference>